<name>A0A9R0A8G9_CYPCA</name>
<accession>A0A9R0A8G9</accession>
<evidence type="ECO:0000313" key="3">
    <source>
        <dbReference type="RefSeq" id="XP_042589389.1"/>
    </source>
</evidence>
<dbReference type="PANTHER" id="PTHR11371:SF32">
    <property type="entry name" value="DEOXYRIBONUCLEASE GAMMA"/>
    <property type="match status" value="1"/>
</dbReference>
<dbReference type="GeneID" id="109063296"/>
<protein>
    <submittedName>
        <fullName evidence="3">Deoxyribonuclease gamma-like</fullName>
    </submittedName>
</protein>
<evidence type="ECO:0000256" key="1">
    <source>
        <dbReference type="ARBA" id="ARBA00022722"/>
    </source>
</evidence>
<dbReference type="GO" id="GO:0004530">
    <property type="term" value="F:deoxyribonuclease I activity"/>
    <property type="evidence" value="ECO:0007669"/>
    <property type="project" value="TreeGrafter"/>
</dbReference>
<keyword evidence="1" id="KW-0540">Nuclease</keyword>
<organism evidence="3">
    <name type="scientific">Cyprinus carpio</name>
    <name type="common">Common carp</name>
    <dbReference type="NCBI Taxonomy" id="7962"/>
    <lineage>
        <taxon>Eukaryota</taxon>
        <taxon>Metazoa</taxon>
        <taxon>Chordata</taxon>
        <taxon>Craniata</taxon>
        <taxon>Vertebrata</taxon>
        <taxon>Euteleostomi</taxon>
        <taxon>Actinopterygii</taxon>
        <taxon>Neopterygii</taxon>
        <taxon>Teleostei</taxon>
        <taxon>Ostariophysi</taxon>
        <taxon>Cypriniformes</taxon>
        <taxon>Cyprinidae</taxon>
        <taxon>Cyprininae</taxon>
        <taxon>Cyprinus</taxon>
    </lineage>
</organism>
<feature type="non-terminal residue" evidence="3">
    <location>
        <position position="1"/>
    </location>
</feature>
<dbReference type="Proteomes" id="UP001155660">
    <property type="component" value="Chromosome B11"/>
</dbReference>
<dbReference type="PANTHER" id="PTHR11371">
    <property type="entry name" value="DEOXYRIBONUCLEASE"/>
    <property type="match status" value="1"/>
</dbReference>
<evidence type="ECO:0000256" key="2">
    <source>
        <dbReference type="ARBA" id="ARBA00022801"/>
    </source>
</evidence>
<dbReference type="SMART" id="SM00476">
    <property type="entry name" value="DNaseIc"/>
    <property type="match status" value="1"/>
</dbReference>
<gene>
    <name evidence="3" type="primary">LOC109063296</name>
</gene>
<reference evidence="3" key="1">
    <citation type="submission" date="2025-08" db="UniProtKB">
        <authorList>
            <consortium name="RefSeq"/>
        </authorList>
    </citation>
    <scope>IDENTIFICATION</scope>
    <source>
        <tissue evidence="3">Muscle</tissue>
    </source>
</reference>
<dbReference type="InterPro" id="IPR016202">
    <property type="entry name" value="DNase_I"/>
</dbReference>
<dbReference type="GO" id="GO:0003677">
    <property type="term" value="F:DNA binding"/>
    <property type="evidence" value="ECO:0007669"/>
    <property type="project" value="TreeGrafter"/>
</dbReference>
<keyword evidence="2" id="KW-0378">Hydrolase</keyword>
<dbReference type="GO" id="GO:0005634">
    <property type="term" value="C:nucleus"/>
    <property type="evidence" value="ECO:0007669"/>
    <property type="project" value="TreeGrafter"/>
</dbReference>
<proteinExistence type="predicted"/>
<sequence length="218" mass="25024">PDTQAGDEDASAREPFVVWFSSPKTGVQDFVIIPIHRAPEAAVKEIDELYDVYQNVSQLWRSNISVSQSRFPAACGYVPERQLVNICLHSETEFVWLTVDKLDMSVKKSTRCAYHRVVLCGEKMIEAVNPESVEAFSLKEEFGLTDCVSVLRAVSDHFPLCITVNKRRREDNNLLHLHFYCWPASLVLQMRMRNSLQENKRVLTESQCSVLYFFAVFL</sequence>
<dbReference type="AlphaFoldDB" id="A0A9R0A8G9"/>
<dbReference type="RefSeq" id="XP_042589389.1">
    <property type="nucleotide sequence ID" value="XM_042733455.1"/>
</dbReference>
<dbReference type="KEGG" id="ccar:109063296"/>
<dbReference type="GO" id="GO:0006308">
    <property type="term" value="P:DNA catabolic process"/>
    <property type="evidence" value="ECO:0007669"/>
    <property type="project" value="InterPro"/>
</dbReference>
<dbReference type="OrthoDB" id="10061407at2759"/>